<dbReference type="InterPro" id="IPR001647">
    <property type="entry name" value="HTH_TetR"/>
</dbReference>
<keyword evidence="1" id="KW-0238">DNA-binding</keyword>
<dbReference type="InterPro" id="IPR041583">
    <property type="entry name" value="TetR_C_31"/>
</dbReference>
<dbReference type="EMBL" id="AP022612">
    <property type="protein sequence ID" value="BBZ33656.1"/>
    <property type="molecule type" value="Genomic_DNA"/>
</dbReference>
<dbReference type="Gene3D" id="1.10.357.10">
    <property type="entry name" value="Tetracycline Repressor, domain 2"/>
    <property type="match status" value="1"/>
</dbReference>
<accession>A0A7I7XWI0</accession>
<dbReference type="InterPro" id="IPR009057">
    <property type="entry name" value="Homeodomain-like_sf"/>
</dbReference>
<dbReference type="SUPFAM" id="SSF46689">
    <property type="entry name" value="Homeodomain-like"/>
    <property type="match status" value="1"/>
</dbReference>
<protein>
    <submittedName>
        <fullName evidence="2">TetR family transcriptional regulator</fullName>
    </submittedName>
</protein>
<evidence type="ECO:0000256" key="1">
    <source>
        <dbReference type="ARBA" id="ARBA00023125"/>
    </source>
</evidence>
<reference evidence="2" key="1">
    <citation type="journal article" date="2019" name="Emerg. Microbes Infect.">
        <title>Comprehensive subspecies identification of 175 nontuberculous mycobacteria species based on 7547 genomic profiles.</title>
        <authorList>
            <person name="Matsumoto Y."/>
            <person name="Kinjo T."/>
            <person name="Motooka D."/>
            <person name="Nabeya D."/>
            <person name="Jung N."/>
            <person name="Uechi K."/>
            <person name="Horii T."/>
            <person name="Iida T."/>
            <person name="Fujita J."/>
            <person name="Nakamura S."/>
        </authorList>
    </citation>
    <scope>NUCLEOTIDE SEQUENCE [LARGE SCALE GENOMIC DNA]</scope>
    <source>
        <strain evidence="2">JCM 13671</strain>
    </source>
</reference>
<evidence type="ECO:0000313" key="2">
    <source>
        <dbReference type="EMBL" id="BBZ33656.1"/>
    </source>
</evidence>
<dbReference type="RefSeq" id="WP_085151016.1">
    <property type="nucleotide sequence ID" value="NZ_AP022612.1"/>
</dbReference>
<dbReference type="Proteomes" id="UP000466931">
    <property type="component" value="Chromosome"/>
</dbReference>
<sequence length="211" mass="23023">MDTHAPRKRDGEQRRRELCDAGIQVLAEHGSRGLTHGQVDRCADVPEGTTSYYFRTRAALLRAVGKRVAEIDLANLRSVTERPLDPRAPFTHLAQLTLLQSRGPGLMLNRARHELLLHTTRDPELAEASTKVVSRTIELARDSLAHLQPGTADAELLNAQTNAVTTFITGVFTRLVAGDQTFNDPGQLARQLEAIAAAIAQEHRTAAPEGG</sequence>
<dbReference type="Pfam" id="PF17940">
    <property type="entry name" value="TetR_C_31"/>
    <property type="match status" value="1"/>
</dbReference>
<keyword evidence="3" id="KW-1185">Reference proteome</keyword>
<reference evidence="2" key="2">
    <citation type="submission" date="2020-02" db="EMBL/GenBank/DDBJ databases">
        <authorList>
            <person name="Matsumoto Y."/>
            <person name="Motooka D."/>
            <person name="Nakamura S."/>
        </authorList>
    </citation>
    <scope>NUCLEOTIDE SEQUENCE</scope>
    <source>
        <strain evidence="2">JCM 13671</strain>
    </source>
</reference>
<dbReference type="AlphaFoldDB" id="A0A7I7XWI0"/>
<organism evidence="2 3">
    <name type="scientific">Mycolicibacterium confluentis</name>
    <dbReference type="NCBI Taxonomy" id="28047"/>
    <lineage>
        <taxon>Bacteria</taxon>
        <taxon>Bacillati</taxon>
        <taxon>Actinomycetota</taxon>
        <taxon>Actinomycetes</taxon>
        <taxon>Mycobacteriales</taxon>
        <taxon>Mycobacteriaceae</taxon>
        <taxon>Mycolicibacterium</taxon>
    </lineage>
</organism>
<evidence type="ECO:0000313" key="3">
    <source>
        <dbReference type="Proteomes" id="UP000466931"/>
    </source>
</evidence>
<dbReference type="OrthoDB" id="7506349at2"/>
<name>A0A7I7XWI0_9MYCO</name>
<gene>
    <name evidence="2" type="ORF">MCNF_22610</name>
</gene>
<proteinExistence type="predicted"/>
<dbReference type="PROSITE" id="PS50977">
    <property type="entry name" value="HTH_TETR_2"/>
    <property type="match status" value="1"/>
</dbReference>
<dbReference type="GO" id="GO:0003677">
    <property type="term" value="F:DNA binding"/>
    <property type="evidence" value="ECO:0007669"/>
    <property type="project" value="UniProtKB-UniRule"/>
</dbReference>